<reference evidence="1" key="1">
    <citation type="journal article" date="2013" name="Nat. Commun.">
        <title>Whole-genome sequencing of Oryza brachyantha reveals mechanisms underlying Oryza genome evolution.</title>
        <authorList>
            <person name="Chen J."/>
            <person name="Huang Q."/>
            <person name="Gao D."/>
            <person name="Wang J."/>
            <person name="Lang Y."/>
            <person name="Liu T."/>
            <person name="Li B."/>
            <person name="Bai Z."/>
            <person name="Luis Goicoechea J."/>
            <person name="Liang C."/>
            <person name="Chen C."/>
            <person name="Zhang W."/>
            <person name="Sun S."/>
            <person name="Liao Y."/>
            <person name="Zhang X."/>
            <person name="Yang L."/>
            <person name="Song C."/>
            <person name="Wang M."/>
            <person name="Shi J."/>
            <person name="Liu G."/>
            <person name="Liu J."/>
            <person name="Zhou H."/>
            <person name="Zhou W."/>
            <person name="Yu Q."/>
            <person name="An N."/>
            <person name="Chen Y."/>
            <person name="Cai Q."/>
            <person name="Wang B."/>
            <person name="Liu B."/>
            <person name="Min J."/>
            <person name="Huang Y."/>
            <person name="Wu H."/>
            <person name="Li Z."/>
            <person name="Zhang Y."/>
            <person name="Yin Y."/>
            <person name="Song W."/>
            <person name="Jiang J."/>
            <person name="Jackson S.A."/>
            <person name="Wing R.A."/>
            <person name="Wang J."/>
            <person name="Chen M."/>
        </authorList>
    </citation>
    <scope>NUCLEOTIDE SEQUENCE [LARGE SCALE GENOMIC DNA]</scope>
    <source>
        <strain evidence="1">cv. IRGC 101232</strain>
    </source>
</reference>
<reference evidence="1" key="2">
    <citation type="submission" date="2013-04" db="UniProtKB">
        <authorList>
            <consortium name="EnsemblPlants"/>
        </authorList>
    </citation>
    <scope>IDENTIFICATION</scope>
</reference>
<accession>J3MDZ6</accession>
<sequence length="138" mass="15498">MAIKDRFSGNPEGLTRTNHKPEWATRFGSVATWFNVGQRVDTIDHKPEWATSKRQSRCQKKVVPKVEVRCLVSYRRTGAFVAEVVINSFRSSVKAEESSSARGEESDLRFFKRRSQVEAGVVQESSFISSAVAAAFEP</sequence>
<dbReference type="Gramene" id="OB06G22400.1">
    <property type="protein sequence ID" value="OB06G22400.1"/>
    <property type="gene ID" value="OB06G22400"/>
</dbReference>
<organism evidence="1">
    <name type="scientific">Oryza brachyantha</name>
    <name type="common">malo sina</name>
    <dbReference type="NCBI Taxonomy" id="4533"/>
    <lineage>
        <taxon>Eukaryota</taxon>
        <taxon>Viridiplantae</taxon>
        <taxon>Streptophyta</taxon>
        <taxon>Embryophyta</taxon>
        <taxon>Tracheophyta</taxon>
        <taxon>Spermatophyta</taxon>
        <taxon>Magnoliopsida</taxon>
        <taxon>Liliopsida</taxon>
        <taxon>Poales</taxon>
        <taxon>Poaceae</taxon>
        <taxon>BOP clade</taxon>
        <taxon>Oryzoideae</taxon>
        <taxon>Oryzeae</taxon>
        <taxon>Oryzinae</taxon>
        <taxon>Oryza</taxon>
    </lineage>
</organism>
<dbReference type="Proteomes" id="UP000006038">
    <property type="component" value="Chromosome 6"/>
</dbReference>
<name>J3MDZ6_ORYBR</name>
<keyword evidence="2" id="KW-1185">Reference proteome</keyword>
<protein>
    <submittedName>
        <fullName evidence="1">Uncharacterized protein</fullName>
    </submittedName>
</protein>
<evidence type="ECO:0000313" key="1">
    <source>
        <dbReference type="EnsemblPlants" id="OB06G22400.1"/>
    </source>
</evidence>
<evidence type="ECO:0000313" key="2">
    <source>
        <dbReference type="Proteomes" id="UP000006038"/>
    </source>
</evidence>
<dbReference type="HOGENOM" id="CLU_1858322_0_0_1"/>
<dbReference type="EnsemblPlants" id="OB06G22400.1">
    <property type="protein sequence ID" value="OB06G22400.1"/>
    <property type="gene ID" value="OB06G22400"/>
</dbReference>
<proteinExistence type="predicted"/>
<dbReference type="AlphaFoldDB" id="J3MDZ6"/>